<keyword evidence="7 9" id="KW-0924">Ammonia transport</keyword>
<dbReference type="InterPro" id="IPR018047">
    <property type="entry name" value="Ammonium_transpt_CS"/>
</dbReference>
<evidence type="ECO:0000313" key="11">
    <source>
        <dbReference type="EMBL" id="HJG80971.1"/>
    </source>
</evidence>
<dbReference type="InterPro" id="IPR001905">
    <property type="entry name" value="Ammonium_transpt"/>
</dbReference>
<dbReference type="Proteomes" id="UP000784435">
    <property type="component" value="Unassembled WGS sequence"/>
</dbReference>
<dbReference type="PANTHER" id="PTHR43029:SF10">
    <property type="entry name" value="AMMONIUM TRANSPORTER MEP2"/>
    <property type="match status" value="1"/>
</dbReference>
<feature type="domain" description="Ammonium transporter AmtB-like" evidence="10">
    <location>
        <begin position="12"/>
        <end position="417"/>
    </location>
</feature>
<dbReference type="InterPro" id="IPR024041">
    <property type="entry name" value="NH4_transpt_AmtB-like_dom"/>
</dbReference>
<accession>A0A921MFU9</accession>
<keyword evidence="6 9" id="KW-0472">Membrane</keyword>
<evidence type="ECO:0000256" key="2">
    <source>
        <dbReference type="ARBA" id="ARBA00005887"/>
    </source>
</evidence>
<feature type="transmembrane region" description="Helical" evidence="9">
    <location>
        <begin position="163"/>
        <end position="196"/>
    </location>
</feature>
<keyword evidence="4 9" id="KW-0812">Transmembrane</keyword>
<feature type="transmembrane region" description="Helical" evidence="9">
    <location>
        <begin position="44"/>
        <end position="68"/>
    </location>
</feature>
<feature type="transmembrane region" description="Helical" evidence="9">
    <location>
        <begin position="364"/>
        <end position="389"/>
    </location>
</feature>
<dbReference type="EMBL" id="DYUK01000243">
    <property type="protein sequence ID" value="HJG80971.1"/>
    <property type="molecule type" value="Genomic_DNA"/>
</dbReference>
<evidence type="ECO:0000256" key="3">
    <source>
        <dbReference type="ARBA" id="ARBA00022448"/>
    </source>
</evidence>
<feature type="transmembrane region" description="Helical" evidence="9">
    <location>
        <begin position="98"/>
        <end position="118"/>
    </location>
</feature>
<dbReference type="GO" id="GO:0005886">
    <property type="term" value="C:plasma membrane"/>
    <property type="evidence" value="ECO:0007669"/>
    <property type="project" value="UniProtKB-SubCell"/>
</dbReference>
<feature type="transmembrane region" description="Helical" evidence="9">
    <location>
        <begin position="208"/>
        <end position="227"/>
    </location>
</feature>
<keyword evidence="5 9" id="KW-1133">Transmembrane helix</keyword>
<name>A0A921MFU9_9MICO</name>
<dbReference type="GO" id="GO:0008519">
    <property type="term" value="F:ammonium channel activity"/>
    <property type="evidence" value="ECO:0007669"/>
    <property type="project" value="InterPro"/>
</dbReference>
<evidence type="ECO:0000256" key="7">
    <source>
        <dbReference type="ARBA" id="ARBA00023177"/>
    </source>
</evidence>
<sequence>MNAAEISAGDTAWVLASAALVLLMTLGLSFFYGGMVRAKSVLNMVMMSVVTMGIVGVLWVLFGFSMVFGESFGGLVGNPLDFAGLSALMGPDAVVGTVPALAFVGFQAAFAIIAVALVSGAVADRMKFSAWVAFAAAWAVLVYFPAAHWVFAGDGVVSENGGFIVNALGAVDFAGGTAIHINAGAAALVLAVILGPRIGLGSTPMRPHNLPLVMLGAGLLWFGWFGFNSGSALAADPVAAHAWVTTLAAPAAGMLAWLIVERIRDGRPTSLGAASGIVAGLVGITPAAAAVSPMGALAIGALSGVGSALAIGLKNKLGYDDSLDVVGVHLVAGLIGTLSIGFLADPAAPAEARGLLYGGGFELLAIEAVSSLAVLIYSLVMTTIIALILKALMGGLRVTAREESSGIDVAAHAESGYDYSQTPLTARGVTRSVVIPAPAPAPAQEVN</sequence>
<dbReference type="PANTHER" id="PTHR43029">
    <property type="entry name" value="AMMONIUM TRANSPORTER MEP2"/>
    <property type="match status" value="1"/>
</dbReference>
<feature type="transmembrane region" description="Helical" evidence="9">
    <location>
        <begin position="130"/>
        <end position="151"/>
    </location>
</feature>
<feature type="transmembrane region" description="Helical" evidence="9">
    <location>
        <begin position="325"/>
        <end position="344"/>
    </location>
</feature>
<dbReference type="PROSITE" id="PS01219">
    <property type="entry name" value="AMMONIUM_TRANSP"/>
    <property type="match status" value="1"/>
</dbReference>
<keyword evidence="3 9" id="KW-0813">Transport</keyword>
<evidence type="ECO:0000256" key="4">
    <source>
        <dbReference type="ARBA" id="ARBA00022692"/>
    </source>
</evidence>
<dbReference type="Gene3D" id="1.10.3430.10">
    <property type="entry name" value="Ammonium transporter AmtB like domains"/>
    <property type="match status" value="1"/>
</dbReference>
<dbReference type="SUPFAM" id="SSF111352">
    <property type="entry name" value="Ammonium transporter"/>
    <property type="match status" value="1"/>
</dbReference>
<dbReference type="NCBIfam" id="TIGR00836">
    <property type="entry name" value="amt"/>
    <property type="match status" value="1"/>
</dbReference>
<comment type="similarity">
    <text evidence="2 9">Belongs to the ammonia transporter channel (TC 1.A.11.2) family.</text>
</comment>
<evidence type="ECO:0000256" key="9">
    <source>
        <dbReference type="RuleBase" id="RU362002"/>
    </source>
</evidence>
<evidence type="ECO:0000313" key="12">
    <source>
        <dbReference type="Proteomes" id="UP000784435"/>
    </source>
</evidence>
<evidence type="ECO:0000259" key="10">
    <source>
        <dbReference type="Pfam" id="PF00909"/>
    </source>
</evidence>
<evidence type="ECO:0000256" key="1">
    <source>
        <dbReference type="ARBA" id="ARBA00004141"/>
    </source>
</evidence>
<evidence type="ECO:0000256" key="6">
    <source>
        <dbReference type="ARBA" id="ARBA00023136"/>
    </source>
</evidence>
<protein>
    <recommendedName>
        <fullName evidence="8 9">Ammonium transporter</fullName>
    </recommendedName>
</protein>
<dbReference type="Pfam" id="PF00909">
    <property type="entry name" value="Ammonium_transp"/>
    <property type="match status" value="1"/>
</dbReference>
<proteinExistence type="inferred from homology"/>
<feature type="transmembrane region" description="Helical" evidence="9">
    <location>
        <begin position="271"/>
        <end position="289"/>
    </location>
</feature>
<comment type="subcellular location">
    <subcellularLocation>
        <location evidence="9">Cell membrane</location>
        <topology evidence="9">Multi-pass membrane protein</topology>
    </subcellularLocation>
    <subcellularLocation>
        <location evidence="1">Membrane</location>
        <topology evidence="1">Multi-pass membrane protein</topology>
    </subcellularLocation>
</comment>
<organism evidence="11 12">
    <name type="scientific">Brevibacterium senegalense</name>
    <dbReference type="NCBI Taxonomy" id="1033736"/>
    <lineage>
        <taxon>Bacteria</taxon>
        <taxon>Bacillati</taxon>
        <taxon>Actinomycetota</taxon>
        <taxon>Actinomycetes</taxon>
        <taxon>Micrococcales</taxon>
        <taxon>Brevibacteriaceae</taxon>
        <taxon>Brevibacterium</taxon>
    </lineage>
</organism>
<gene>
    <name evidence="11" type="ORF">K8V08_11225</name>
</gene>
<feature type="transmembrane region" description="Helical" evidence="9">
    <location>
        <begin position="12"/>
        <end position="32"/>
    </location>
</feature>
<evidence type="ECO:0000256" key="8">
    <source>
        <dbReference type="ARBA" id="ARBA00050025"/>
    </source>
</evidence>
<reference evidence="11" key="1">
    <citation type="journal article" date="2021" name="PeerJ">
        <title>Extensive microbial diversity within the chicken gut microbiome revealed by metagenomics and culture.</title>
        <authorList>
            <person name="Gilroy R."/>
            <person name="Ravi A."/>
            <person name="Getino M."/>
            <person name="Pursley I."/>
            <person name="Horton D.L."/>
            <person name="Alikhan N.F."/>
            <person name="Baker D."/>
            <person name="Gharbi K."/>
            <person name="Hall N."/>
            <person name="Watson M."/>
            <person name="Adriaenssens E.M."/>
            <person name="Foster-Nyarko E."/>
            <person name="Jarju S."/>
            <person name="Secka A."/>
            <person name="Antonio M."/>
            <person name="Oren A."/>
            <person name="Chaudhuri R.R."/>
            <person name="La Ragione R."/>
            <person name="Hildebrand F."/>
            <person name="Pallen M.J."/>
        </authorList>
    </citation>
    <scope>NUCLEOTIDE SEQUENCE</scope>
    <source>
        <strain evidence="11">ChiGjej5B5-7349</strain>
    </source>
</reference>
<dbReference type="AlphaFoldDB" id="A0A921MFU9"/>
<dbReference type="InterPro" id="IPR029020">
    <property type="entry name" value="Ammonium/urea_transptr"/>
</dbReference>
<feature type="transmembrane region" description="Helical" evidence="9">
    <location>
        <begin position="239"/>
        <end position="259"/>
    </location>
</feature>
<feature type="transmembrane region" description="Helical" evidence="9">
    <location>
        <begin position="295"/>
        <end position="313"/>
    </location>
</feature>
<evidence type="ECO:0000256" key="5">
    <source>
        <dbReference type="ARBA" id="ARBA00022989"/>
    </source>
</evidence>
<comment type="caution">
    <text evidence="11">The sequence shown here is derived from an EMBL/GenBank/DDBJ whole genome shotgun (WGS) entry which is preliminary data.</text>
</comment>
<reference evidence="11" key="2">
    <citation type="submission" date="2021-09" db="EMBL/GenBank/DDBJ databases">
        <authorList>
            <person name="Gilroy R."/>
        </authorList>
    </citation>
    <scope>NUCLEOTIDE SEQUENCE</scope>
    <source>
        <strain evidence="11">ChiGjej5B5-7349</strain>
    </source>
</reference>